<proteinExistence type="predicted"/>
<evidence type="ECO:0000313" key="3">
    <source>
        <dbReference type="Proteomes" id="UP001159428"/>
    </source>
</evidence>
<comment type="caution">
    <text evidence="2">The sequence shown here is derived from an EMBL/GenBank/DDBJ whole genome shotgun (WGS) entry which is preliminary data.</text>
</comment>
<feature type="compositionally biased region" description="Basic and acidic residues" evidence="1">
    <location>
        <begin position="28"/>
        <end position="44"/>
    </location>
</feature>
<feature type="compositionally biased region" description="Basic and acidic residues" evidence="1">
    <location>
        <begin position="81"/>
        <end position="122"/>
    </location>
</feature>
<evidence type="ECO:0008006" key="4">
    <source>
        <dbReference type="Google" id="ProtNLM"/>
    </source>
</evidence>
<feature type="compositionally biased region" description="Basic and acidic residues" evidence="1">
    <location>
        <begin position="1"/>
        <end position="20"/>
    </location>
</feature>
<feature type="compositionally biased region" description="Polar residues" evidence="1">
    <location>
        <begin position="49"/>
        <end position="61"/>
    </location>
</feature>
<name>A0AAU9Y3V5_9CNID</name>
<gene>
    <name evidence="2" type="ORF">PMEA_00006255</name>
</gene>
<dbReference type="Proteomes" id="UP001159428">
    <property type="component" value="Unassembled WGS sequence"/>
</dbReference>
<sequence length="154" mass="17724">MKSDVKKHLERKDKSKDKITTTHSSTSPRKEMRNQDKSDTEKMSKVRGASSTIKQGASESKSTSKRTVQRDVDVDGAIIVKPKDLRSRLSGKKGGERKATQNEELNKKRSPKRETKKFSRERELDVRIQQIKQRNEVILKRAKEVQAEKKKFSS</sequence>
<keyword evidence="3" id="KW-1185">Reference proteome</keyword>
<evidence type="ECO:0000256" key="1">
    <source>
        <dbReference type="SAM" id="MobiDB-lite"/>
    </source>
</evidence>
<dbReference type="EMBL" id="CALNXJ010000145">
    <property type="protein sequence ID" value="CAH3166870.1"/>
    <property type="molecule type" value="Genomic_DNA"/>
</dbReference>
<accession>A0AAU9Y3V5</accession>
<evidence type="ECO:0000313" key="2">
    <source>
        <dbReference type="EMBL" id="CAH3166870.1"/>
    </source>
</evidence>
<dbReference type="AlphaFoldDB" id="A0AAU9Y3V5"/>
<organism evidence="2 3">
    <name type="scientific">Pocillopora meandrina</name>
    <dbReference type="NCBI Taxonomy" id="46732"/>
    <lineage>
        <taxon>Eukaryota</taxon>
        <taxon>Metazoa</taxon>
        <taxon>Cnidaria</taxon>
        <taxon>Anthozoa</taxon>
        <taxon>Hexacorallia</taxon>
        <taxon>Scleractinia</taxon>
        <taxon>Astrocoeniina</taxon>
        <taxon>Pocilloporidae</taxon>
        <taxon>Pocillopora</taxon>
    </lineage>
</organism>
<reference evidence="2 3" key="1">
    <citation type="submission" date="2022-05" db="EMBL/GenBank/DDBJ databases">
        <authorList>
            <consortium name="Genoscope - CEA"/>
            <person name="William W."/>
        </authorList>
    </citation>
    <scope>NUCLEOTIDE SEQUENCE [LARGE SCALE GENOMIC DNA]</scope>
</reference>
<feature type="region of interest" description="Disordered" evidence="1">
    <location>
        <begin position="1"/>
        <end position="122"/>
    </location>
</feature>
<protein>
    <recommendedName>
        <fullName evidence="4">Coiled-coil domain-containing protein 86</fullName>
    </recommendedName>
</protein>